<dbReference type="InterPro" id="IPR007695">
    <property type="entry name" value="DNA_mismatch_repair_MutS-lik_N"/>
</dbReference>
<dbReference type="InterPro" id="IPR016151">
    <property type="entry name" value="DNA_mismatch_repair_MutS_N"/>
</dbReference>
<protein>
    <recommendedName>
        <fullName evidence="2 11">DNA mismatch repair protein MSH3</fullName>
    </recommendedName>
    <alternativeName>
        <fullName evidence="2 11">DNA mismatch repair protein MSH3</fullName>
    </alternativeName>
    <alternativeName>
        <fullName evidence="10">MutS protein homolog 3</fullName>
    </alternativeName>
</protein>
<dbReference type="SUPFAM" id="SSF55271">
    <property type="entry name" value="DNA repair protein MutS, domain I"/>
    <property type="match status" value="1"/>
</dbReference>
<dbReference type="Gene3D" id="1.10.1420.10">
    <property type="match status" value="2"/>
</dbReference>
<keyword evidence="15" id="KW-1185">Reference proteome</keyword>
<feature type="compositionally biased region" description="Polar residues" evidence="12">
    <location>
        <begin position="9"/>
        <end position="19"/>
    </location>
</feature>
<dbReference type="AlphaFoldDB" id="A0AAD5VMA6"/>
<dbReference type="PANTHER" id="PTHR11361:SF122">
    <property type="entry name" value="DNA MISMATCH REPAIR PROTEIN MSH3"/>
    <property type="match status" value="1"/>
</dbReference>
<dbReference type="Proteomes" id="UP001213000">
    <property type="component" value="Unassembled WGS sequence"/>
</dbReference>
<dbReference type="InterPro" id="IPR027417">
    <property type="entry name" value="P-loop_NTPase"/>
</dbReference>
<dbReference type="Gene3D" id="3.40.1170.10">
    <property type="entry name" value="DNA repair protein MutS, domain I"/>
    <property type="match status" value="1"/>
</dbReference>
<keyword evidence="6" id="KW-0238">DNA-binding</keyword>
<dbReference type="Gene3D" id="3.40.50.300">
    <property type="entry name" value="P-loop containing nucleotide triphosphate hydrolases"/>
    <property type="match status" value="1"/>
</dbReference>
<keyword evidence="3" id="KW-0547">Nucleotide-binding</keyword>
<dbReference type="Pfam" id="PF00488">
    <property type="entry name" value="MutS_V"/>
    <property type="match status" value="1"/>
</dbReference>
<feature type="compositionally biased region" description="Low complexity" evidence="12">
    <location>
        <begin position="61"/>
        <end position="83"/>
    </location>
</feature>
<dbReference type="GO" id="GO:0030983">
    <property type="term" value="F:mismatched DNA binding"/>
    <property type="evidence" value="ECO:0007669"/>
    <property type="project" value="UniProtKB-UniRule"/>
</dbReference>
<keyword evidence="7" id="KW-0234">DNA repair</keyword>
<evidence type="ECO:0000256" key="10">
    <source>
        <dbReference type="ARBA" id="ARBA00029792"/>
    </source>
</evidence>
<evidence type="ECO:0000256" key="4">
    <source>
        <dbReference type="ARBA" id="ARBA00022763"/>
    </source>
</evidence>
<sequence length="1155" mass="129462">MSPTDHRSQTVLSSYFSPSPTKPGKRRARPDSPIDLTSDAEDEISSSYIDEPPIKKIKVVRPSQSQSRPSSSLTSSKKPSATPNYTQSLLFSQTLSQRSNARYETPAAPRSSAGAAAKWAFVPQTSSPQSHLSPGLDSRSGHDANSKAGSVKETEKVKRREAFKKKFLSHDIQFYLRHGPRGDTTLDAHSEPPDPDDLMDEPAEEDSDAEVDSDPEYTKLMRIFSHKDVSSTKGKGRDKQNTSASSKGAGRGSNQPQSTGKGQKGKKAPQKIGPSGKTYTPLELQVLKLKEEYPGTLLMIEVGYKYRFFGDDAQIAAKELGIFAYEDRNFIVAFIPTENYSVRLKKLLAKGYRVGIVNQAETAALKKVSEKKSGLFERQLTHLYTDTTYVDDLDSVDEREPHSPPPFTCLVEEPRGGKAGDVNIAMITLCPSTGDVVWDDFQDSLMRIELETRLTHTRPAEVLIPDNGLSESTTKMLKYFARNTTTGVDIRFEYIKAVMPYAEAFSLVSKFYTNKNFAPVASDAFRSKKLMAEIADFPQRVVVALAHAVQYLSEFGIADALLETQFFTKFATRTHMLLAANTMRNLEVYRNETDYRIEGSLLRILDQTSTKFGARLLKQWIGRPLVDKRALQQRIDAVEEIKARGSESLEILREMLRRLPDLAKGLCRIQYGQCTPPELVTILLAFEKIGNTFTQDFQNPSDVGLRSPILNDIIYALPKIRCPIKEFIDAVKLDEARAGQKELMWRDPDRFPDLVEAAVMLHTTEVELTEDLRSIRKRLRMPSLEWKTHLNDEYLIELRNAKKPPIPDDWILHSKTRVFVRYRPASVTEKVAARARYQEMLEAASKNAYRDFLQEISTKCYGVLRDVINKLAVADCLNSLARVASDSNYVKPEFTDDDSLYIKEGRHPVLETIRTTPYRTNDIQMGLNRPRSMIITGPNMGGKSSFVRMAALIVLMAQVGSYVPAESVRMGLCDSILTRMGGKATLLAMKSIVVHPTPASDDLAKGRSTFMVEMSETSDILHAATSKSLVILDELGRGTSTFDGMAIADGVLRQLIERTKSKTLFITHYPIIAASIQRKYPNEVANIHMGYNLDSRFGGKRQITFTYHVKEGISTESFGIECARLACLPEHLLEVASERGRAFQEKIEGRIRRNK</sequence>
<feature type="compositionally biased region" description="Polar residues" evidence="12">
    <location>
        <begin position="84"/>
        <end position="102"/>
    </location>
</feature>
<dbReference type="InterPro" id="IPR007860">
    <property type="entry name" value="DNA_mmatch_repair_MutS_con_dom"/>
</dbReference>
<feature type="compositionally biased region" description="Basic and acidic residues" evidence="12">
    <location>
        <begin position="180"/>
        <end position="192"/>
    </location>
</feature>
<evidence type="ECO:0000256" key="9">
    <source>
        <dbReference type="ARBA" id="ARBA00025902"/>
    </source>
</evidence>
<evidence type="ECO:0000256" key="11">
    <source>
        <dbReference type="ARBA" id="ARBA00073774"/>
    </source>
</evidence>
<dbReference type="EMBL" id="JANIEX010000685">
    <property type="protein sequence ID" value="KAJ3564183.1"/>
    <property type="molecule type" value="Genomic_DNA"/>
</dbReference>
<feature type="compositionally biased region" description="Low complexity" evidence="12">
    <location>
        <begin position="106"/>
        <end position="120"/>
    </location>
</feature>
<feature type="compositionally biased region" description="Polar residues" evidence="12">
    <location>
        <begin position="123"/>
        <end position="132"/>
    </location>
</feature>
<dbReference type="GO" id="GO:0140664">
    <property type="term" value="F:ATP-dependent DNA damage sensor activity"/>
    <property type="evidence" value="ECO:0007669"/>
    <property type="project" value="InterPro"/>
</dbReference>
<dbReference type="SMART" id="SM00533">
    <property type="entry name" value="MUTSd"/>
    <property type="match status" value="1"/>
</dbReference>
<evidence type="ECO:0000256" key="7">
    <source>
        <dbReference type="ARBA" id="ARBA00023204"/>
    </source>
</evidence>
<evidence type="ECO:0000313" key="14">
    <source>
        <dbReference type="EMBL" id="KAJ3564183.1"/>
    </source>
</evidence>
<evidence type="ECO:0000256" key="3">
    <source>
        <dbReference type="ARBA" id="ARBA00022741"/>
    </source>
</evidence>
<accession>A0AAD5VMA6</accession>
<reference evidence="14" key="1">
    <citation type="submission" date="2022-07" db="EMBL/GenBank/DDBJ databases">
        <title>Genome Sequence of Leucocoprinus birnbaumii.</title>
        <authorList>
            <person name="Buettner E."/>
        </authorList>
    </citation>
    <scope>NUCLEOTIDE SEQUENCE</scope>
    <source>
        <strain evidence="14">VT141</strain>
    </source>
</reference>
<evidence type="ECO:0000256" key="1">
    <source>
        <dbReference type="ARBA" id="ARBA00007094"/>
    </source>
</evidence>
<dbReference type="GO" id="GO:0006312">
    <property type="term" value="P:mitotic recombination"/>
    <property type="evidence" value="ECO:0007669"/>
    <property type="project" value="TreeGrafter"/>
</dbReference>
<dbReference type="GO" id="GO:0006298">
    <property type="term" value="P:mismatch repair"/>
    <property type="evidence" value="ECO:0007669"/>
    <property type="project" value="InterPro"/>
</dbReference>
<feature type="compositionally biased region" description="Acidic residues" evidence="12">
    <location>
        <begin position="193"/>
        <end position="215"/>
    </location>
</feature>
<dbReference type="Gene3D" id="3.30.420.110">
    <property type="entry name" value="MutS, connector domain"/>
    <property type="match status" value="1"/>
</dbReference>
<feature type="region of interest" description="Disordered" evidence="12">
    <location>
        <begin position="1"/>
        <end position="158"/>
    </location>
</feature>
<evidence type="ECO:0000256" key="8">
    <source>
        <dbReference type="ARBA" id="ARBA00025373"/>
    </source>
</evidence>
<name>A0AAD5VMA6_9AGAR</name>
<dbReference type="GO" id="GO:0005634">
    <property type="term" value="C:nucleus"/>
    <property type="evidence" value="ECO:0007669"/>
    <property type="project" value="TreeGrafter"/>
</dbReference>
<evidence type="ECO:0000256" key="12">
    <source>
        <dbReference type="SAM" id="MobiDB-lite"/>
    </source>
</evidence>
<comment type="caution">
    <text evidence="14">The sequence shown here is derived from an EMBL/GenBank/DDBJ whole genome shotgun (WGS) entry which is preliminary data.</text>
</comment>
<dbReference type="SMART" id="SM00534">
    <property type="entry name" value="MUTSac"/>
    <property type="match status" value="1"/>
</dbReference>
<evidence type="ECO:0000313" key="15">
    <source>
        <dbReference type="Proteomes" id="UP001213000"/>
    </source>
</evidence>
<comment type="subunit">
    <text evidence="9">Heterodimer consisting of MSH2-MSH3 (MutS beta). Forms a ternary complex with MutL alpha (MLH1-PMS1).</text>
</comment>
<feature type="domain" description="DNA mismatch repair proteins mutS family" evidence="13">
    <location>
        <begin position="1028"/>
        <end position="1044"/>
    </location>
</feature>
<comment type="similarity">
    <text evidence="1">Belongs to the DNA mismatch repair MutS family. MSH3 subfamily.</text>
</comment>
<keyword evidence="4" id="KW-0227">DNA damage</keyword>
<dbReference type="SUPFAM" id="SSF52540">
    <property type="entry name" value="P-loop containing nucleoside triphosphate hydrolases"/>
    <property type="match status" value="1"/>
</dbReference>
<dbReference type="GO" id="GO:0005524">
    <property type="term" value="F:ATP binding"/>
    <property type="evidence" value="ECO:0007669"/>
    <property type="project" value="UniProtKB-UniRule"/>
</dbReference>
<evidence type="ECO:0000256" key="2">
    <source>
        <dbReference type="ARBA" id="ARBA00022151"/>
    </source>
</evidence>
<dbReference type="Pfam" id="PF05192">
    <property type="entry name" value="MutS_III"/>
    <property type="match status" value="1"/>
</dbReference>
<evidence type="ECO:0000256" key="5">
    <source>
        <dbReference type="ARBA" id="ARBA00022840"/>
    </source>
</evidence>
<evidence type="ECO:0000259" key="13">
    <source>
        <dbReference type="PROSITE" id="PS00486"/>
    </source>
</evidence>
<comment type="function">
    <text evidence="8">Component of the post-replicative DNA mismatch repair system (MMR). Heterodimerizes with MSH2 to form MutS beta, which binds to DNA mismatches thereby initiating DNA repair. MSH3 provides substrate-binding and substrate specificity to the complex. When bound, the MutS beta heterodimer bends the DNA helix and shields approximately 20 base pairs. Acts mainly to repair insertion-deletion loops (IDLs) from 2 to 13 nucleotides in size, but can also repair base-base and single insertion-deletion mismatches that occur during replication. After mismatch binding, forms a ternary complex with the MutL alpha heterodimer, which is thought to be responsible for directing the downstream MMR events, including strand discrimination, excision, and resynthesis. ATP binding and hydrolysis play a pivotal role in mismatch repair functions.</text>
</comment>
<dbReference type="FunFam" id="3.40.1170.10:FF:000004">
    <property type="entry name" value="DNA mismatch repair protein"/>
    <property type="match status" value="1"/>
</dbReference>
<dbReference type="Pfam" id="PF01624">
    <property type="entry name" value="MutS_I"/>
    <property type="match status" value="1"/>
</dbReference>
<dbReference type="PANTHER" id="PTHR11361">
    <property type="entry name" value="DNA MISMATCH REPAIR PROTEIN MUTS FAMILY MEMBER"/>
    <property type="match status" value="1"/>
</dbReference>
<dbReference type="SUPFAM" id="SSF48334">
    <property type="entry name" value="DNA repair protein MutS, domain III"/>
    <property type="match status" value="1"/>
</dbReference>
<feature type="compositionally biased region" description="Polar residues" evidence="12">
    <location>
        <begin position="241"/>
        <end position="259"/>
    </location>
</feature>
<dbReference type="Pfam" id="PF05188">
    <property type="entry name" value="MutS_II"/>
    <property type="match status" value="1"/>
</dbReference>
<dbReference type="InterPro" id="IPR007696">
    <property type="entry name" value="DNA_mismatch_repair_MutS_core"/>
</dbReference>
<dbReference type="InterPro" id="IPR000432">
    <property type="entry name" value="DNA_mismatch_repair_MutS_C"/>
</dbReference>
<feature type="region of interest" description="Disordered" evidence="12">
    <location>
        <begin position="177"/>
        <end position="277"/>
    </location>
</feature>
<organism evidence="14 15">
    <name type="scientific">Leucocoprinus birnbaumii</name>
    <dbReference type="NCBI Taxonomy" id="56174"/>
    <lineage>
        <taxon>Eukaryota</taxon>
        <taxon>Fungi</taxon>
        <taxon>Dikarya</taxon>
        <taxon>Basidiomycota</taxon>
        <taxon>Agaricomycotina</taxon>
        <taxon>Agaricomycetes</taxon>
        <taxon>Agaricomycetidae</taxon>
        <taxon>Agaricales</taxon>
        <taxon>Agaricineae</taxon>
        <taxon>Agaricaceae</taxon>
        <taxon>Leucocoprinus</taxon>
    </lineage>
</organism>
<feature type="compositionally biased region" description="Basic and acidic residues" evidence="12">
    <location>
        <begin position="225"/>
        <end position="240"/>
    </location>
</feature>
<gene>
    <name evidence="14" type="ORF">NP233_g8464</name>
</gene>
<keyword evidence="5" id="KW-0067">ATP-binding</keyword>
<evidence type="ECO:0000256" key="6">
    <source>
        <dbReference type="ARBA" id="ARBA00023125"/>
    </source>
</evidence>
<proteinExistence type="inferred from homology"/>
<dbReference type="InterPro" id="IPR045076">
    <property type="entry name" value="MutS"/>
</dbReference>
<dbReference type="InterPro" id="IPR036187">
    <property type="entry name" value="DNA_mismatch_repair_MutS_sf"/>
</dbReference>
<feature type="compositionally biased region" description="Basic and acidic residues" evidence="12">
    <location>
        <begin position="139"/>
        <end position="158"/>
    </location>
</feature>
<dbReference type="InterPro" id="IPR036678">
    <property type="entry name" value="MutS_con_dom_sf"/>
</dbReference>
<dbReference type="PROSITE" id="PS00486">
    <property type="entry name" value="DNA_MISMATCH_REPAIR_2"/>
    <property type="match status" value="1"/>
</dbReference>